<accession>A0ABR3ABG9</accession>
<reference evidence="6 7" key="1">
    <citation type="submission" date="2024-05" db="EMBL/GenBank/DDBJ databases">
        <title>A draft genome resource for the thread blight pathogen Marasmius tenuissimus strain MS-2.</title>
        <authorList>
            <person name="Yulfo-Soto G.E."/>
            <person name="Baruah I.K."/>
            <person name="Amoako-Attah I."/>
            <person name="Bukari Y."/>
            <person name="Meinhardt L.W."/>
            <person name="Bailey B.A."/>
            <person name="Cohen S.P."/>
        </authorList>
    </citation>
    <scope>NUCLEOTIDE SEQUENCE [LARGE SCALE GENOMIC DNA]</scope>
    <source>
        <strain evidence="6 7">MS-2</strain>
    </source>
</reference>
<proteinExistence type="predicted"/>
<dbReference type="InterPro" id="IPR047252">
    <property type="entry name" value="TP53BP1-like"/>
</dbReference>
<feature type="region of interest" description="Disordered" evidence="4">
    <location>
        <begin position="178"/>
        <end position="209"/>
    </location>
</feature>
<feature type="compositionally biased region" description="Polar residues" evidence="4">
    <location>
        <begin position="1"/>
        <end position="15"/>
    </location>
</feature>
<feature type="compositionally biased region" description="Low complexity" evidence="4">
    <location>
        <begin position="570"/>
        <end position="579"/>
    </location>
</feature>
<feature type="compositionally biased region" description="Polar residues" evidence="4">
    <location>
        <begin position="640"/>
        <end position="655"/>
    </location>
</feature>
<feature type="compositionally biased region" description="Polar residues" evidence="4">
    <location>
        <begin position="23"/>
        <end position="46"/>
    </location>
</feature>
<protein>
    <recommendedName>
        <fullName evidence="5">BRCT domain-containing protein</fullName>
    </recommendedName>
</protein>
<name>A0ABR3ABG9_9AGAR</name>
<feature type="compositionally biased region" description="Polar residues" evidence="4">
    <location>
        <begin position="295"/>
        <end position="307"/>
    </location>
</feature>
<feature type="compositionally biased region" description="Basic residues" evidence="4">
    <location>
        <begin position="580"/>
        <end position="596"/>
    </location>
</feature>
<dbReference type="PROSITE" id="PS50172">
    <property type="entry name" value="BRCT"/>
    <property type="match status" value="1"/>
</dbReference>
<comment type="subcellular location">
    <subcellularLocation>
        <location evidence="1">Nucleus</location>
    </subcellularLocation>
</comment>
<dbReference type="InterPro" id="IPR001357">
    <property type="entry name" value="BRCT_dom"/>
</dbReference>
<evidence type="ECO:0000313" key="6">
    <source>
        <dbReference type="EMBL" id="KAL0071325.1"/>
    </source>
</evidence>
<dbReference type="PANTHER" id="PTHR15321:SF3">
    <property type="entry name" value="TP53-BINDING PROTEIN 1"/>
    <property type="match status" value="1"/>
</dbReference>
<keyword evidence="3" id="KW-0539">Nucleus</keyword>
<organism evidence="6 7">
    <name type="scientific">Marasmius tenuissimus</name>
    <dbReference type="NCBI Taxonomy" id="585030"/>
    <lineage>
        <taxon>Eukaryota</taxon>
        <taxon>Fungi</taxon>
        <taxon>Dikarya</taxon>
        <taxon>Basidiomycota</taxon>
        <taxon>Agaricomycotina</taxon>
        <taxon>Agaricomycetes</taxon>
        <taxon>Agaricomycetidae</taxon>
        <taxon>Agaricales</taxon>
        <taxon>Marasmiineae</taxon>
        <taxon>Marasmiaceae</taxon>
        <taxon>Marasmius</taxon>
    </lineage>
</organism>
<evidence type="ECO:0000256" key="4">
    <source>
        <dbReference type="SAM" id="MobiDB-lite"/>
    </source>
</evidence>
<dbReference type="EMBL" id="JBBXMP010000003">
    <property type="protein sequence ID" value="KAL0071325.1"/>
    <property type="molecule type" value="Genomic_DNA"/>
</dbReference>
<feature type="compositionally biased region" description="Basic and acidic residues" evidence="4">
    <location>
        <begin position="429"/>
        <end position="447"/>
    </location>
</feature>
<dbReference type="Gene3D" id="3.40.50.10190">
    <property type="entry name" value="BRCT domain"/>
    <property type="match status" value="1"/>
</dbReference>
<feature type="compositionally biased region" description="Polar residues" evidence="4">
    <location>
        <begin position="315"/>
        <end position="326"/>
    </location>
</feature>
<keyword evidence="7" id="KW-1185">Reference proteome</keyword>
<dbReference type="CDD" id="cd17745">
    <property type="entry name" value="BRCT_p53bp1_rpt1"/>
    <property type="match status" value="1"/>
</dbReference>
<feature type="region of interest" description="Disordered" evidence="4">
    <location>
        <begin position="225"/>
        <end position="663"/>
    </location>
</feature>
<evidence type="ECO:0000313" key="7">
    <source>
        <dbReference type="Proteomes" id="UP001437256"/>
    </source>
</evidence>
<dbReference type="Proteomes" id="UP001437256">
    <property type="component" value="Unassembled WGS sequence"/>
</dbReference>
<evidence type="ECO:0000259" key="5">
    <source>
        <dbReference type="PROSITE" id="PS50172"/>
    </source>
</evidence>
<feature type="compositionally biased region" description="Pro residues" evidence="4">
    <location>
        <begin position="355"/>
        <end position="368"/>
    </location>
</feature>
<dbReference type="InterPro" id="IPR047249">
    <property type="entry name" value="BRCT_p53bp1-like_rpt1"/>
</dbReference>
<keyword evidence="2" id="KW-0227">DNA damage</keyword>
<gene>
    <name evidence="6" type="ORF">AAF712_001181</name>
</gene>
<feature type="compositionally biased region" description="Low complexity" evidence="4">
    <location>
        <begin position="240"/>
        <end position="261"/>
    </location>
</feature>
<evidence type="ECO:0000256" key="1">
    <source>
        <dbReference type="ARBA" id="ARBA00004123"/>
    </source>
</evidence>
<feature type="compositionally biased region" description="Polar residues" evidence="4">
    <location>
        <begin position="115"/>
        <end position="125"/>
    </location>
</feature>
<feature type="region of interest" description="Disordered" evidence="4">
    <location>
        <begin position="1"/>
        <end position="148"/>
    </location>
</feature>
<feature type="compositionally biased region" description="Basic and acidic residues" evidence="4">
    <location>
        <begin position="61"/>
        <end position="83"/>
    </location>
</feature>
<dbReference type="InterPro" id="IPR036420">
    <property type="entry name" value="BRCT_dom_sf"/>
</dbReference>
<sequence>MAQSNNDSQATQQLAQFIESDAEQNIEQSATSEESQVQFMRSSQPPSLLHTHGLSSLRESQSNHDEQGLEGSQKENVDGRTSECKSSTKGKGKEALSSRLQPKKGAAQLGRVHKGSQSPFQSNVEPKQLNPAAHSPSHDSFAGPESDPARAYIAKSAHFNMDISRLGEDTQDENLGTVLVEGTPDNSGSQPLEEDDEMSYAQPRDTFDVDLDIASQASSHSDALAFWTGEAAGQNEYAEEATQPATQAETQPATQSTQPQEASPPSLDTEWDRLVAQTGMKINVPPNKRARYIQQLRNQLRNASGNSGPPHLPNNIANSDHPSTSFVATQAQTQVETQVDTSDNYYIPPRRQLPAPKPHSPVESPAPPVENLETTQIVVDVPISPPKRRQLPPPKRQVDPPLPKTVDDSMIVPDSEPPAGPSSPPVPTRSEHTCDKRKSEPHDRQEDVTDSGTVPDSEAARMSSLDPLTSEDDEASSTEKSGGRKRKMKKEASALKMPPPLPLTTVAVKKNTRSAAKAKGKGKAAATPEPSKTGTLTRTRRAATRQKDVEVVPSSIPDETPAPKRTTRPKATQKSSTKSSAKRKGTGGSSAKRRRTKYADDDSTVEGESSKDEDTMTEIAPDEDYVGTSSLKRKRAPKNTYDTVGSNSVRSSQTPRGRGSKPAASGLQVFALSKADGHYFAGTLLHRDASGCCFVEFMDKSTVLLQLDQIRRSELRLGDEILWEEEMVGWQVTGLQVDKKGGIQVKTQLYGTEATHRLEEIRITMRTIMSHWENRKFEPSCAEILSLPVRDNGSVKPSTSSVKPAINKKRPSQFLREFAIIGTHISESVLKELAITGARNTGQWTDVLSFGEHCDDRRWRLLKEDCGKIERMDLEGISRIFLVANAPYATPKYLMALALGVPCVSPAWLTEMVKEGCVKDWSQYLLPQGFSEHLGLRTSQLVDMDWGNSPDHIHRIMDNAAPAKLFKGLNILCITEDENYTMNSTTNLLPAIILAMGAELVEVVDSFDERSRFVCSSDKSLFLDPDEVEEFKKQGRETEPLEFHLTIYLRRTLGEAPSLEGSRARTWGWVKESLIASRLLPVALDMPADVMET</sequence>
<feature type="compositionally biased region" description="Basic residues" evidence="4">
    <location>
        <begin position="510"/>
        <end position="522"/>
    </location>
</feature>
<feature type="compositionally biased region" description="Low complexity" evidence="4">
    <location>
        <begin position="327"/>
        <end position="341"/>
    </location>
</feature>
<feature type="domain" description="BRCT" evidence="5">
    <location>
        <begin position="892"/>
        <end position="926"/>
    </location>
</feature>
<comment type="caution">
    <text evidence="6">The sequence shown here is derived from an EMBL/GenBank/DDBJ whole genome shotgun (WGS) entry which is preliminary data.</text>
</comment>
<evidence type="ECO:0000256" key="2">
    <source>
        <dbReference type="ARBA" id="ARBA00022763"/>
    </source>
</evidence>
<feature type="compositionally biased region" description="Pro residues" evidence="4">
    <location>
        <begin position="391"/>
        <end position="403"/>
    </location>
</feature>
<dbReference type="SUPFAM" id="SSF52113">
    <property type="entry name" value="BRCT domain"/>
    <property type="match status" value="1"/>
</dbReference>
<dbReference type="PANTHER" id="PTHR15321">
    <property type="entry name" value="TUMOR SUPPRESSOR P53-BINDING PROTEIN 1"/>
    <property type="match status" value="1"/>
</dbReference>
<evidence type="ECO:0000256" key="3">
    <source>
        <dbReference type="ARBA" id="ARBA00023242"/>
    </source>
</evidence>
<feature type="compositionally biased region" description="Pro residues" evidence="4">
    <location>
        <begin position="415"/>
        <end position="427"/>
    </location>
</feature>